<sequence length="401" mass="44521">MQTAWALQARGRFPAIVGTEQVYMDNAGGSQVLGTVIDSITTYLSRTNVQLGASYATGMQSNNLVAAGLLASANFVNADPGEVVLGSSSTQLLHNLSSALVFPAGSEIIVTTCEHETNVAPWLRLAKLQGHTVKYWNPSPEHDWTLRYTDLEPLLSERTVMVAFTNCSNITGTIHDVKAITRSIKERYPEILVSIDGVAYAPHRPIDVKDLGIDFYAFSWYKAYGPHMSLLYVAPRAQKYVTPLSHFFNPKDTTFDKLNLAGGNYAFTAALPKIVEFLSSETWKEIAKQEEVLSKTMIDWVLTRPDITLYGTKESSSDQRAPVISFSVKGWGSKDVVEAVEKVDPKYGIRWGHCYAKRLIDSFGLEKPEEGVVRVSLLFYNTVEEVEGLIKVLEKVLDVRE</sequence>
<keyword evidence="3" id="KW-1185">Reference proteome</keyword>
<dbReference type="InterPro" id="IPR015422">
    <property type="entry name" value="PyrdxlP-dep_Trfase_small"/>
</dbReference>
<name>A0AAD6J529_DREDA</name>
<dbReference type="PANTHER" id="PTHR43586">
    <property type="entry name" value="CYSTEINE DESULFURASE"/>
    <property type="match status" value="1"/>
</dbReference>
<organism evidence="2 3">
    <name type="scientific">Drechslerella dactyloides</name>
    <name type="common">Nematode-trapping fungus</name>
    <name type="synonym">Arthrobotrys dactyloides</name>
    <dbReference type="NCBI Taxonomy" id="74499"/>
    <lineage>
        <taxon>Eukaryota</taxon>
        <taxon>Fungi</taxon>
        <taxon>Dikarya</taxon>
        <taxon>Ascomycota</taxon>
        <taxon>Pezizomycotina</taxon>
        <taxon>Orbiliomycetes</taxon>
        <taxon>Orbiliales</taxon>
        <taxon>Orbiliaceae</taxon>
        <taxon>Drechslerella</taxon>
    </lineage>
</organism>
<dbReference type="Gene3D" id="3.40.640.10">
    <property type="entry name" value="Type I PLP-dependent aspartate aminotransferase-like (Major domain)"/>
    <property type="match status" value="1"/>
</dbReference>
<dbReference type="Pfam" id="PF00266">
    <property type="entry name" value="Aminotran_5"/>
    <property type="match status" value="1"/>
</dbReference>
<accession>A0AAD6J529</accession>
<comment type="caution">
    <text evidence="2">The sequence shown here is derived from an EMBL/GenBank/DDBJ whole genome shotgun (WGS) entry which is preliminary data.</text>
</comment>
<dbReference type="EMBL" id="JAQGDS010000002">
    <property type="protein sequence ID" value="KAJ6263445.1"/>
    <property type="molecule type" value="Genomic_DNA"/>
</dbReference>
<feature type="domain" description="Aminotransferase class V" evidence="1">
    <location>
        <begin position="22"/>
        <end position="388"/>
    </location>
</feature>
<dbReference type="InterPro" id="IPR015424">
    <property type="entry name" value="PyrdxlP-dep_Trfase"/>
</dbReference>
<protein>
    <recommendedName>
        <fullName evidence="1">Aminotransferase class V domain-containing protein</fullName>
    </recommendedName>
</protein>
<dbReference type="Gene3D" id="3.90.1150.10">
    <property type="entry name" value="Aspartate Aminotransferase, domain 1"/>
    <property type="match status" value="1"/>
</dbReference>
<reference evidence="2" key="1">
    <citation type="submission" date="2023-01" db="EMBL/GenBank/DDBJ databases">
        <title>The chitinases involved in constricting ring structure development in the nematode-trapping fungus Drechslerella dactyloides.</title>
        <authorList>
            <person name="Wang R."/>
            <person name="Zhang L."/>
            <person name="Tang P."/>
            <person name="Li S."/>
            <person name="Liang L."/>
        </authorList>
    </citation>
    <scope>NUCLEOTIDE SEQUENCE</scope>
    <source>
        <strain evidence="2">YMF1.00031</strain>
    </source>
</reference>
<dbReference type="PANTHER" id="PTHR43586:SF21">
    <property type="entry name" value="PYRIDOXAL PHOSPHATE (PLP)-DEPENDENT ASPARTATE AMINOTRANSFERASE SUPERFAMILY"/>
    <property type="match status" value="1"/>
</dbReference>
<evidence type="ECO:0000313" key="3">
    <source>
        <dbReference type="Proteomes" id="UP001221413"/>
    </source>
</evidence>
<gene>
    <name evidence="2" type="ORF">Dda_2008</name>
</gene>
<dbReference type="SUPFAM" id="SSF53383">
    <property type="entry name" value="PLP-dependent transferases"/>
    <property type="match status" value="1"/>
</dbReference>
<dbReference type="AlphaFoldDB" id="A0AAD6J529"/>
<proteinExistence type="predicted"/>
<evidence type="ECO:0000313" key="2">
    <source>
        <dbReference type="EMBL" id="KAJ6263445.1"/>
    </source>
</evidence>
<dbReference type="InterPro" id="IPR000192">
    <property type="entry name" value="Aminotrans_V_dom"/>
</dbReference>
<dbReference type="Proteomes" id="UP001221413">
    <property type="component" value="Unassembled WGS sequence"/>
</dbReference>
<dbReference type="InterPro" id="IPR015421">
    <property type="entry name" value="PyrdxlP-dep_Trfase_major"/>
</dbReference>
<evidence type="ECO:0000259" key="1">
    <source>
        <dbReference type="Pfam" id="PF00266"/>
    </source>
</evidence>